<keyword evidence="3" id="KW-1185">Reference proteome</keyword>
<accession>A0A1M5S4Y2</accession>
<dbReference type="STRING" id="1121316.SAMN02745207_00756"/>
<proteinExistence type="predicted"/>
<dbReference type="Pfam" id="PF16316">
    <property type="entry name" value="DUF4956"/>
    <property type="match status" value="1"/>
</dbReference>
<dbReference type="Proteomes" id="UP000184447">
    <property type="component" value="Unassembled WGS sequence"/>
</dbReference>
<reference evidence="2 3" key="1">
    <citation type="submission" date="2016-11" db="EMBL/GenBank/DDBJ databases">
        <authorList>
            <person name="Jaros S."/>
            <person name="Januszkiewicz K."/>
            <person name="Wedrychowicz H."/>
        </authorList>
    </citation>
    <scope>NUCLEOTIDE SEQUENCE [LARGE SCALE GENOMIC DNA]</scope>
    <source>
        <strain evidence="2 3">DSM 8605</strain>
    </source>
</reference>
<keyword evidence="1" id="KW-0472">Membrane</keyword>
<name>A0A1M5S4Y2_9CLOT</name>
<keyword evidence="1" id="KW-1133">Transmembrane helix</keyword>
<dbReference type="RefSeq" id="WP_073337108.1">
    <property type="nucleotide sequence ID" value="NZ_FQXM01000004.1"/>
</dbReference>
<evidence type="ECO:0000313" key="2">
    <source>
        <dbReference type="EMBL" id="SHH33544.1"/>
    </source>
</evidence>
<dbReference type="InterPro" id="IPR032531">
    <property type="entry name" value="DUF4956"/>
</dbReference>
<keyword evidence="1" id="KW-0812">Transmembrane</keyword>
<feature type="transmembrane region" description="Helical" evidence="1">
    <location>
        <begin position="58"/>
        <end position="83"/>
    </location>
</feature>
<organism evidence="2 3">
    <name type="scientific">Clostridium grantii DSM 8605</name>
    <dbReference type="NCBI Taxonomy" id="1121316"/>
    <lineage>
        <taxon>Bacteria</taxon>
        <taxon>Bacillati</taxon>
        <taxon>Bacillota</taxon>
        <taxon>Clostridia</taxon>
        <taxon>Eubacteriales</taxon>
        <taxon>Clostridiaceae</taxon>
        <taxon>Clostridium</taxon>
    </lineage>
</organism>
<feature type="transmembrane region" description="Helical" evidence="1">
    <location>
        <begin position="20"/>
        <end position="38"/>
    </location>
</feature>
<protein>
    <submittedName>
        <fullName evidence="2">Uncharacterized membrane protein YhiD, involved in acid resistance</fullName>
    </submittedName>
</protein>
<dbReference type="EMBL" id="FQXM01000004">
    <property type="protein sequence ID" value="SHH33544.1"/>
    <property type="molecule type" value="Genomic_DNA"/>
</dbReference>
<gene>
    <name evidence="2" type="ORF">SAMN02745207_00756</name>
</gene>
<evidence type="ECO:0000256" key="1">
    <source>
        <dbReference type="SAM" id="Phobius"/>
    </source>
</evidence>
<evidence type="ECO:0000313" key="3">
    <source>
        <dbReference type="Proteomes" id="UP000184447"/>
    </source>
</evidence>
<feature type="transmembrane region" description="Helical" evidence="1">
    <location>
        <begin position="103"/>
        <end position="136"/>
    </location>
</feature>
<dbReference type="AlphaFoldDB" id="A0A1M5S4Y2"/>
<dbReference type="OrthoDB" id="9803265at2"/>
<sequence length="222" mass="24470">MSFQDIFKDSFLEGTSSLSALNIGVTLLLSFVIGLFIFQVYKKTYQSVVYTKSFNMSLVMMTMITALVIMAVTSNVVLSLGMVGALSIVRFRAAIKDPMDIVFMFWAIASGIVTGAGFFLLATIGAFVIGTILYIFNLNLKSETPYILLVNFSNQADETEVINSIKSKVAKYFVKSKTVDSSQIELTIELRLKGEEISFVNDLKSIESVTHAMLVSSSEYSC</sequence>